<dbReference type="RefSeq" id="WP_317014856.1">
    <property type="nucleotide sequence ID" value="NZ_CP136511.1"/>
</dbReference>
<feature type="transmembrane region" description="Helical" evidence="5">
    <location>
        <begin position="81"/>
        <end position="105"/>
    </location>
</feature>
<feature type="transmembrane region" description="Helical" evidence="5">
    <location>
        <begin position="161"/>
        <end position="182"/>
    </location>
</feature>
<name>A0ABZ0EAY0_9BURK</name>
<evidence type="ECO:0000256" key="4">
    <source>
        <dbReference type="ARBA" id="ARBA00023136"/>
    </source>
</evidence>
<reference evidence="6 7" key="1">
    <citation type="submission" date="2023-10" db="EMBL/GenBank/DDBJ databases">
        <title>Surface-active antibiotics is a multifunctional adaptation for post-fire microbes.</title>
        <authorList>
            <person name="Liu M.D."/>
            <person name="Du Y."/>
            <person name="Koupaei S.K."/>
            <person name="Kim N.R."/>
            <person name="Zhang W."/>
            <person name="Traxler M.F."/>
        </authorList>
    </citation>
    <scope>NUCLEOTIDE SEQUENCE [LARGE SCALE GENOMIC DNA]</scope>
    <source>
        <strain evidence="6 7">F3</strain>
    </source>
</reference>
<dbReference type="PANTHER" id="PTHR11662">
    <property type="entry name" value="SOLUTE CARRIER FAMILY 17"/>
    <property type="match status" value="1"/>
</dbReference>
<accession>A0ABZ0EAY0</accession>
<keyword evidence="3 5" id="KW-1133">Transmembrane helix</keyword>
<evidence type="ECO:0000256" key="3">
    <source>
        <dbReference type="ARBA" id="ARBA00022989"/>
    </source>
</evidence>
<gene>
    <name evidence="6" type="ORF">RW095_04830</name>
</gene>
<dbReference type="PANTHER" id="PTHR11662:SF399">
    <property type="entry name" value="FI19708P1-RELATED"/>
    <property type="match status" value="1"/>
</dbReference>
<keyword evidence="4 5" id="KW-0472">Membrane</keyword>
<organism evidence="6 7">
    <name type="scientific">Paraburkholderia kirstenboschensis</name>
    <dbReference type="NCBI Taxonomy" id="1245436"/>
    <lineage>
        <taxon>Bacteria</taxon>
        <taxon>Pseudomonadati</taxon>
        <taxon>Pseudomonadota</taxon>
        <taxon>Betaproteobacteria</taxon>
        <taxon>Burkholderiales</taxon>
        <taxon>Burkholderiaceae</taxon>
        <taxon>Paraburkholderia</taxon>
    </lineage>
</organism>
<evidence type="ECO:0000256" key="5">
    <source>
        <dbReference type="SAM" id="Phobius"/>
    </source>
</evidence>
<protein>
    <submittedName>
        <fullName evidence="6">Uncharacterized protein</fullName>
    </submittedName>
</protein>
<evidence type="ECO:0000313" key="7">
    <source>
        <dbReference type="Proteomes" id="UP001302652"/>
    </source>
</evidence>
<dbReference type="Gene3D" id="1.20.1250.20">
    <property type="entry name" value="MFS general substrate transporter like domains"/>
    <property type="match status" value="2"/>
</dbReference>
<comment type="subcellular location">
    <subcellularLocation>
        <location evidence="1">Membrane</location>
        <topology evidence="1">Multi-pass membrane protein</topology>
    </subcellularLocation>
</comment>
<evidence type="ECO:0000256" key="2">
    <source>
        <dbReference type="ARBA" id="ARBA00022692"/>
    </source>
</evidence>
<keyword evidence="2 5" id="KW-0812">Transmembrane</keyword>
<proteinExistence type="predicted"/>
<evidence type="ECO:0000256" key="1">
    <source>
        <dbReference type="ARBA" id="ARBA00004141"/>
    </source>
</evidence>
<sequence length="302" mass="34677">MLLFIAGAINYMDRAALGGVAPIISKELSLSPLELEIVFSSFFFDYSIFALVGGHQLVSASRDLDDDRLRVLRSNRWERAIAGPIVGLIAVAYGWRTSFVIIAALRLVAWRLLATDRPAESRCVRAMEREMIEASRSAIHPAEAGNDSMPLRSYLMRPSTFALGVGLFAVNYTLFVFISWMPSYFNQRPPSRHQADERPERSSVGVWRHRLLWRRPDRRRLLRAHEGQAARSRRLRQMLVARRCMKAAQTGGPVKRFDLLQEKAHDREVLSDDGLTFDYRLLILVSYIRFIRRIRCDSKEPE</sequence>
<keyword evidence="7" id="KW-1185">Reference proteome</keyword>
<evidence type="ECO:0000313" key="6">
    <source>
        <dbReference type="EMBL" id="WOD13373.1"/>
    </source>
</evidence>
<dbReference type="InterPro" id="IPR036259">
    <property type="entry name" value="MFS_trans_sf"/>
</dbReference>
<dbReference type="SUPFAM" id="SSF103473">
    <property type="entry name" value="MFS general substrate transporter"/>
    <property type="match status" value="2"/>
</dbReference>
<dbReference type="Proteomes" id="UP001302652">
    <property type="component" value="Chromosome 3"/>
</dbReference>
<dbReference type="InterPro" id="IPR050382">
    <property type="entry name" value="MFS_Na/Anion_cotransporter"/>
</dbReference>
<dbReference type="EMBL" id="CP136511">
    <property type="protein sequence ID" value="WOD13373.1"/>
    <property type="molecule type" value="Genomic_DNA"/>
</dbReference>